<dbReference type="Gene3D" id="3.40.50.2300">
    <property type="match status" value="2"/>
</dbReference>
<dbReference type="AlphaFoldDB" id="A0A9Q4C7K2"/>
<keyword evidence="3" id="KW-0804">Transcription</keyword>
<dbReference type="InterPro" id="IPR010982">
    <property type="entry name" value="Lambda_DNA-bd_dom_sf"/>
</dbReference>
<evidence type="ECO:0000313" key="6">
    <source>
        <dbReference type="Proteomes" id="UP001071478"/>
    </source>
</evidence>
<dbReference type="Pfam" id="PF00356">
    <property type="entry name" value="LacI"/>
    <property type="match status" value="1"/>
</dbReference>
<dbReference type="PROSITE" id="PS00356">
    <property type="entry name" value="HTH_LACI_1"/>
    <property type="match status" value="1"/>
</dbReference>
<dbReference type="GO" id="GO:0003700">
    <property type="term" value="F:DNA-binding transcription factor activity"/>
    <property type="evidence" value="ECO:0007669"/>
    <property type="project" value="TreeGrafter"/>
</dbReference>
<evidence type="ECO:0000256" key="3">
    <source>
        <dbReference type="ARBA" id="ARBA00023163"/>
    </source>
</evidence>
<protein>
    <submittedName>
        <fullName evidence="5">LacI family DNA-binding transcriptional regulator</fullName>
    </submittedName>
</protein>
<dbReference type="SMART" id="SM00354">
    <property type="entry name" value="HTH_LACI"/>
    <property type="match status" value="1"/>
</dbReference>
<dbReference type="Proteomes" id="UP001071478">
    <property type="component" value="Unassembled WGS sequence"/>
</dbReference>
<name>A0A9Q4C7K2_9CORY</name>
<dbReference type="EMBL" id="JAPMKU010000002">
    <property type="protein sequence ID" value="MCX7468040.1"/>
    <property type="molecule type" value="Genomic_DNA"/>
</dbReference>
<dbReference type="PRINTS" id="PR00036">
    <property type="entry name" value="HTHLACI"/>
</dbReference>
<dbReference type="GO" id="GO:0000976">
    <property type="term" value="F:transcription cis-regulatory region binding"/>
    <property type="evidence" value="ECO:0007669"/>
    <property type="project" value="TreeGrafter"/>
</dbReference>
<reference evidence="5" key="1">
    <citation type="submission" date="2022-11" db="EMBL/GenBank/DDBJ databases">
        <title>Corynebacterium sp. isolated from Penguins.</title>
        <authorList>
            <person name="Sedlar K."/>
            <person name="Svec P."/>
        </authorList>
    </citation>
    <scope>NUCLEOTIDE SEQUENCE</scope>
    <source>
        <strain evidence="5">P7374</strain>
    </source>
</reference>
<dbReference type="PANTHER" id="PTHR30146:SF153">
    <property type="entry name" value="LACTOSE OPERON REPRESSOR"/>
    <property type="match status" value="1"/>
</dbReference>
<gene>
    <name evidence="5" type="ORF">OS129_03985</name>
</gene>
<keyword evidence="1" id="KW-0805">Transcription regulation</keyword>
<dbReference type="CDD" id="cd01574">
    <property type="entry name" value="PBP1_LacI"/>
    <property type="match status" value="1"/>
</dbReference>
<dbReference type="PANTHER" id="PTHR30146">
    <property type="entry name" value="LACI-RELATED TRANSCRIPTIONAL REPRESSOR"/>
    <property type="match status" value="1"/>
</dbReference>
<sequence length="342" mass="36839">METIIVTPAPNRATMRDVAALAGVSIQTVSRVLNNSGPASEATRRQVEDAAAMLKYEVNLAARSLASKRSKTTGLLVTGEIRHGVARLFSALEAELASRDRHIVIATSPTDDPDSLRRAISYLQGTNPDGMVVLARTSDVLPVIAAKAQVPCTVIIAGRHETNRVSTVSIDQYDGAIAASQYLFDTGCTSPVYLTGDLRWQDAQVRLNGFRTVCTVNDTEPDWLIGDSWSSASGYAMGQQLLSRGLPDAIVAGNDDIAIGAMHALYKAGVKVPDDVSVVGFDDIPQAKFQNPSLTTVRQDFTALGRTALEELDRIIAGETRRHRQLPAELIVRKSTRPLSDT</sequence>
<dbReference type="SUPFAM" id="SSF47413">
    <property type="entry name" value="lambda repressor-like DNA-binding domains"/>
    <property type="match status" value="1"/>
</dbReference>
<proteinExistence type="predicted"/>
<accession>A0A9Q4C7K2</accession>
<dbReference type="Gene3D" id="1.10.260.40">
    <property type="entry name" value="lambda repressor-like DNA-binding domains"/>
    <property type="match status" value="1"/>
</dbReference>
<dbReference type="InterPro" id="IPR046335">
    <property type="entry name" value="LacI/GalR-like_sensor"/>
</dbReference>
<evidence type="ECO:0000259" key="4">
    <source>
        <dbReference type="PROSITE" id="PS50932"/>
    </source>
</evidence>
<dbReference type="InterPro" id="IPR028082">
    <property type="entry name" value="Peripla_BP_I"/>
</dbReference>
<evidence type="ECO:0000256" key="2">
    <source>
        <dbReference type="ARBA" id="ARBA00023125"/>
    </source>
</evidence>
<dbReference type="RefSeq" id="WP_200254261.1">
    <property type="nucleotide sequence ID" value="NZ_JAENIQ020000001.1"/>
</dbReference>
<comment type="caution">
    <text evidence="5">The sequence shown here is derived from an EMBL/GenBank/DDBJ whole genome shotgun (WGS) entry which is preliminary data.</text>
</comment>
<dbReference type="CDD" id="cd01392">
    <property type="entry name" value="HTH_LacI"/>
    <property type="match status" value="1"/>
</dbReference>
<dbReference type="Pfam" id="PF13377">
    <property type="entry name" value="Peripla_BP_3"/>
    <property type="match status" value="1"/>
</dbReference>
<feature type="domain" description="HTH lacI-type" evidence="4">
    <location>
        <begin position="13"/>
        <end position="67"/>
    </location>
</feature>
<dbReference type="PROSITE" id="PS50932">
    <property type="entry name" value="HTH_LACI_2"/>
    <property type="match status" value="1"/>
</dbReference>
<evidence type="ECO:0000313" key="5">
    <source>
        <dbReference type="EMBL" id="MCX7468040.1"/>
    </source>
</evidence>
<evidence type="ECO:0000256" key="1">
    <source>
        <dbReference type="ARBA" id="ARBA00023015"/>
    </source>
</evidence>
<keyword evidence="2 5" id="KW-0238">DNA-binding</keyword>
<dbReference type="InterPro" id="IPR000843">
    <property type="entry name" value="HTH_LacI"/>
</dbReference>
<organism evidence="5 6">
    <name type="scientific">Corynebacterium pygosceleis</name>
    <dbReference type="NCBI Taxonomy" id="2800406"/>
    <lineage>
        <taxon>Bacteria</taxon>
        <taxon>Bacillati</taxon>
        <taxon>Actinomycetota</taxon>
        <taxon>Actinomycetes</taxon>
        <taxon>Mycobacteriales</taxon>
        <taxon>Corynebacteriaceae</taxon>
        <taxon>Corynebacterium</taxon>
    </lineage>
</organism>
<dbReference type="SUPFAM" id="SSF53822">
    <property type="entry name" value="Periplasmic binding protein-like I"/>
    <property type="match status" value="1"/>
</dbReference>